<dbReference type="Gene3D" id="3.30.428.10">
    <property type="entry name" value="HIT-like"/>
    <property type="match status" value="1"/>
</dbReference>
<dbReference type="PRINTS" id="PR00332">
    <property type="entry name" value="HISTRIAD"/>
</dbReference>
<dbReference type="InterPro" id="IPR001310">
    <property type="entry name" value="Histidine_triad_HIT"/>
</dbReference>
<protein>
    <recommendedName>
        <fullName evidence="4">HIT domain-containing protein</fullName>
    </recommendedName>
</protein>
<dbReference type="Pfam" id="PF01230">
    <property type="entry name" value="HIT"/>
    <property type="match status" value="1"/>
</dbReference>
<dbReference type="Proteomes" id="UP001516400">
    <property type="component" value="Unassembled WGS sequence"/>
</dbReference>
<keyword evidence="6" id="KW-1185">Reference proteome</keyword>
<name>A0ABD2NMK9_9CUCU</name>
<comment type="caution">
    <text evidence="5">The sequence shown here is derived from an EMBL/GenBank/DDBJ whole genome shotgun (WGS) entry which is preliminary data.</text>
</comment>
<feature type="short sequence motif" description="Histidine triad motif" evidence="2 3">
    <location>
        <begin position="145"/>
        <end position="149"/>
    </location>
</feature>
<dbReference type="InterPro" id="IPR019808">
    <property type="entry name" value="Histidine_triad_CS"/>
</dbReference>
<feature type="active site" description="Tele-AMP-histidine intermediate" evidence="1">
    <location>
        <position position="147"/>
    </location>
</feature>
<evidence type="ECO:0000256" key="2">
    <source>
        <dbReference type="PIRSR" id="PIRSR601310-3"/>
    </source>
</evidence>
<dbReference type="PROSITE" id="PS51084">
    <property type="entry name" value="HIT_2"/>
    <property type="match status" value="1"/>
</dbReference>
<evidence type="ECO:0000313" key="5">
    <source>
        <dbReference type="EMBL" id="KAL3279946.1"/>
    </source>
</evidence>
<dbReference type="SUPFAM" id="SSF54197">
    <property type="entry name" value="HIT-like"/>
    <property type="match status" value="1"/>
</dbReference>
<feature type="domain" description="HIT" evidence="4">
    <location>
        <begin position="54"/>
        <end position="161"/>
    </location>
</feature>
<gene>
    <name evidence="5" type="ORF">HHI36_017452</name>
</gene>
<evidence type="ECO:0000313" key="6">
    <source>
        <dbReference type="Proteomes" id="UP001516400"/>
    </source>
</evidence>
<dbReference type="FunFam" id="3.30.428.10:FF:000005">
    <property type="entry name" value="Histidine triad nucleotide-binding protein 1"/>
    <property type="match status" value="1"/>
</dbReference>
<sequence length="161" mass="18043">MTFFRNVSKCFVGNKLCNQTGIHIWSSINIAKRKMSSEVEKALSAKLDANKPTIFDKIISKEIPAKIIYENDKVLAFHDVSPQAPVHFLVIPKRRIALLDEAKENDKELLGELLLTASEIAKEKLPGGYRLVINNGKDGCQSVFHLHVHVLGGRQMKWPPG</sequence>
<evidence type="ECO:0000256" key="3">
    <source>
        <dbReference type="PROSITE-ProRule" id="PRU00464"/>
    </source>
</evidence>
<dbReference type="EMBL" id="JABFTP020000124">
    <property type="protein sequence ID" value="KAL3279946.1"/>
    <property type="molecule type" value="Genomic_DNA"/>
</dbReference>
<dbReference type="AlphaFoldDB" id="A0ABD2NMK9"/>
<accession>A0ABD2NMK9</accession>
<reference evidence="5 6" key="1">
    <citation type="journal article" date="2021" name="BMC Biol.">
        <title>Horizontally acquired antibacterial genes associated with adaptive radiation of ladybird beetles.</title>
        <authorList>
            <person name="Li H.S."/>
            <person name="Tang X.F."/>
            <person name="Huang Y.H."/>
            <person name="Xu Z.Y."/>
            <person name="Chen M.L."/>
            <person name="Du X.Y."/>
            <person name="Qiu B.Y."/>
            <person name="Chen P.T."/>
            <person name="Zhang W."/>
            <person name="Slipinski A."/>
            <person name="Escalona H.E."/>
            <person name="Waterhouse R.M."/>
            <person name="Zwick A."/>
            <person name="Pang H."/>
        </authorList>
    </citation>
    <scope>NUCLEOTIDE SEQUENCE [LARGE SCALE GENOMIC DNA]</scope>
    <source>
        <strain evidence="5">SYSU2018</strain>
    </source>
</reference>
<dbReference type="PROSITE" id="PS00892">
    <property type="entry name" value="HIT_1"/>
    <property type="match status" value="1"/>
</dbReference>
<organism evidence="5 6">
    <name type="scientific">Cryptolaemus montrouzieri</name>
    <dbReference type="NCBI Taxonomy" id="559131"/>
    <lineage>
        <taxon>Eukaryota</taxon>
        <taxon>Metazoa</taxon>
        <taxon>Ecdysozoa</taxon>
        <taxon>Arthropoda</taxon>
        <taxon>Hexapoda</taxon>
        <taxon>Insecta</taxon>
        <taxon>Pterygota</taxon>
        <taxon>Neoptera</taxon>
        <taxon>Endopterygota</taxon>
        <taxon>Coleoptera</taxon>
        <taxon>Polyphaga</taxon>
        <taxon>Cucujiformia</taxon>
        <taxon>Coccinelloidea</taxon>
        <taxon>Coccinellidae</taxon>
        <taxon>Scymninae</taxon>
        <taxon>Scymnini</taxon>
        <taxon>Cryptolaemus</taxon>
    </lineage>
</organism>
<dbReference type="CDD" id="cd01276">
    <property type="entry name" value="PKCI_related"/>
    <property type="match status" value="1"/>
</dbReference>
<evidence type="ECO:0000259" key="4">
    <source>
        <dbReference type="PROSITE" id="PS51084"/>
    </source>
</evidence>
<proteinExistence type="predicted"/>
<evidence type="ECO:0000256" key="1">
    <source>
        <dbReference type="PIRSR" id="PIRSR601310-1"/>
    </source>
</evidence>
<dbReference type="InterPro" id="IPR011146">
    <property type="entry name" value="HIT-like"/>
</dbReference>
<dbReference type="InterPro" id="IPR036265">
    <property type="entry name" value="HIT-like_sf"/>
</dbReference>
<dbReference type="PANTHER" id="PTHR23089">
    <property type="entry name" value="HISTIDINE TRIAD HIT PROTEIN"/>
    <property type="match status" value="1"/>
</dbReference>